<proteinExistence type="predicted"/>
<accession>A0A3Q2YMJ1</accession>
<reference evidence="3" key="1">
    <citation type="submission" date="2025-08" db="UniProtKB">
        <authorList>
            <consortium name="Ensembl"/>
        </authorList>
    </citation>
    <scope>IDENTIFICATION</scope>
</reference>
<dbReference type="InterPro" id="IPR041611">
    <property type="entry name" value="SKICH"/>
</dbReference>
<organism evidence="3 4">
    <name type="scientific">Hippocampus comes</name>
    <name type="common">Tiger tail seahorse</name>
    <dbReference type="NCBI Taxonomy" id="109280"/>
    <lineage>
        <taxon>Eukaryota</taxon>
        <taxon>Metazoa</taxon>
        <taxon>Chordata</taxon>
        <taxon>Craniata</taxon>
        <taxon>Vertebrata</taxon>
        <taxon>Euteleostomi</taxon>
        <taxon>Actinopterygii</taxon>
        <taxon>Neopterygii</taxon>
        <taxon>Teleostei</taxon>
        <taxon>Neoteleostei</taxon>
        <taxon>Acanthomorphata</taxon>
        <taxon>Syngnathiaria</taxon>
        <taxon>Syngnathiformes</taxon>
        <taxon>Syngnathoidei</taxon>
        <taxon>Syngnathidae</taxon>
        <taxon>Hippocampus</taxon>
    </lineage>
</organism>
<dbReference type="Gene3D" id="2.60.40.2840">
    <property type="match status" value="1"/>
</dbReference>
<feature type="domain" description="SKICH" evidence="2">
    <location>
        <begin position="13"/>
        <end position="65"/>
    </location>
</feature>
<dbReference type="Proteomes" id="UP000264820">
    <property type="component" value="Unplaced"/>
</dbReference>
<name>A0A3Q2YMJ1_HIPCM</name>
<evidence type="ECO:0000313" key="4">
    <source>
        <dbReference type="Proteomes" id="UP000264820"/>
    </source>
</evidence>
<evidence type="ECO:0000313" key="3">
    <source>
        <dbReference type="Ensembl" id="ENSHCOP00000018868.1"/>
    </source>
</evidence>
<keyword evidence="1" id="KW-0175">Coiled coil</keyword>
<evidence type="ECO:0000256" key="1">
    <source>
        <dbReference type="ARBA" id="ARBA00023054"/>
    </source>
</evidence>
<dbReference type="AlphaFoldDB" id="A0A3Q2YMJ1"/>
<evidence type="ECO:0000259" key="2">
    <source>
        <dbReference type="Pfam" id="PF17751"/>
    </source>
</evidence>
<keyword evidence="4" id="KW-1185">Reference proteome</keyword>
<dbReference type="PANTHER" id="PTHR31915">
    <property type="entry name" value="SKICH DOMAIN-CONTAINING PROTEIN"/>
    <property type="match status" value="1"/>
</dbReference>
<dbReference type="PANTHER" id="PTHR31915:SF10">
    <property type="entry name" value="CALCIUM-BINDING AND COILED-COIL DOMAIN 2"/>
    <property type="match status" value="1"/>
</dbReference>
<dbReference type="GeneTree" id="ENSGT00950000183025"/>
<dbReference type="PROSITE" id="PS51257">
    <property type="entry name" value="PROKAR_LIPOPROTEIN"/>
    <property type="match status" value="1"/>
</dbReference>
<reference evidence="3" key="2">
    <citation type="submission" date="2025-09" db="UniProtKB">
        <authorList>
            <consortium name="Ensembl"/>
        </authorList>
    </citation>
    <scope>IDENTIFICATION</scope>
</reference>
<dbReference type="Pfam" id="PF17751">
    <property type="entry name" value="SKICH"/>
    <property type="match status" value="1"/>
</dbReference>
<sequence>MNAVSKKWQQMEVVFRDIPHSYPPATSVSCCYTLAAHFQPSPRDWVGIFKVGWSTIKDYHTFVWNLLTVSTFCCVFSPGRDVGPHGQSGGTSGAEPS</sequence>
<dbReference type="Ensembl" id="ENSHCOT00000010191.1">
    <property type="protein sequence ID" value="ENSHCOP00000018868.1"/>
    <property type="gene ID" value="ENSHCOG00000003750.1"/>
</dbReference>
<dbReference type="InterPro" id="IPR051002">
    <property type="entry name" value="UBA_autophagy_assoc_protein"/>
</dbReference>
<protein>
    <recommendedName>
        <fullName evidence="2">SKICH domain-containing protein</fullName>
    </recommendedName>
</protein>